<organism evidence="1 2">
    <name type="scientific">Kitasatospora albolonga</name>
    <dbReference type="NCBI Taxonomy" id="68173"/>
    <lineage>
        <taxon>Bacteria</taxon>
        <taxon>Bacillati</taxon>
        <taxon>Actinomycetota</taxon>
        <taxon>Actinomycetes</taxon>
        <taxon>Kitasatosporales</taxon>
        <taxon>Streptomycetaceae</taxon>
        <taxon>Kitasatospora</taxon>
    </lineage>
</organism>
<dbReference type="AlphaFoldDB" id="A0ABC8BWA6"/>
<evidence type="ECO:0000313" key="2">
    <source>
        <dbReference type="Proteomes" id="UP000192251"/>
    </source>
</evidence>
<proteinExistence type="predicted"/>
<dbReference type="RefSeq" id="WP_084748632.1">
    <property type="nucleotide sequence ID" value="NZ_CP020563.1"/>
</dbReference>
<protein>
    <recommendedName>
        <fullName evidence="3">Phage tail protein</fullName>
    </recommendedName>
</protein>
<sequence length="213" mass="21788">MVQLTPLSSLPYPQPADAANIPQHLQSLASALDGRTVLRLATTVALNSVSAPVTGMLAWVTNPGRYYYYTGSYWHPVLPTPVLKLNPVAGTTTSATYADALTGSTGDTMVTAFTAPPSGTVIVTVGARISSSVATATGLMSVTVKQGTTVTLATADTRAAVSVGTGQSSVSTLFQVSGLTGGVAYTATPAYRSSAASSTATFANRFLRVDPVH</sequence>
<reference evidence="1 2" key="1">
    <citation type="submission" date="2017-04" db="EMBL/GenBank/DDBJ databases">
        <title>The complete genome sequence of Streptomyces albolongus YIM 101047, the producer of novel bafilomycins and novel odoriferous sesquiterpenoids.</title>
        <authorList>
            <person name="Yin M."/>
            <person name="Jiang Y."/>
        </authorList>
    </citation>
    <scope>NUCLEOTIDE SEQUENCE [LARGE SCALE GENOMIC DNA]</scope>
    <source>
        <strain evidence="1 2">YIM 101047</strain>
    </source>
</reference>
<name>A0ABC8BWA6_9ACTN</name>
<dbReference type="EMBL" id="CP020563">
    <property type="protein sequence ID" value="ARF74589.1"/>
    <property type="molecule type" value="Genomic_DNA"/>
</dbReference>
<evidence type="ECO:0008006" key="3">
    <source>
        <dbReference type="Google" id="ProtNLM"/>
    </source>
</evidence>
<dbReference type="Proteomes" id="UP000192251">
    <property type="component" value="Chromosome"/>
</dbReference>
<evidence type="ECO:0000313" key="1">
    <source>
        <dbReference type="EMBL" id="ARF74589.1"/>
    </source>
</evidence>
<gene>
    <name evidence="1" type="ORF">B7C62_21925</name>
</gene>
<accession>A0ABC8BWA6</accession>
<keyword evidence="2" id="KW-1185">Reference proteome</keyword>
<dbReference type="KEGG" id="kab:B7C62_21925"/>